<evidence type="ECO:0000313" key="9">
    <source>
        <dbReference type="Proteomes" id="UP000019375"/>
    </source>
</evidence>
<dbReference type="Gene3D" id="1.10.8.60">
    <property type="match status" value="1"/>
</dbReference>
<dbReference type="Pfam" id="PF25361">
    <property type="entry name" value="AAA_lid_RFC1"/>
    <property type="match status" value="1"/>
</dbReference>
<dbReference type="AlphaFoldDB" id="A0A8J2T5N4"/>
<evidence type="ECO:0000256" key="1">
    <source>
        <dbReference type="ARBA" id="ARBA00004123"/>
    </source>
</evidence>
<comment type="similarity">
    <text evidence="2">Belongs to the activator 1 small subunits family.</text>
</comment>
<dbReference type="InterPro" id="IPR008921">
    <property type="entry name" value="DNA_pol3_clamp-load_cplx_C"/>
</dbReference>
<dbReference type="GO" id="GO:0003677">
    <property type="term" value="F:DNA binding"/>
    <property type="evidence" value="ECO:0007669"/>
    <property type="project" value="InterPro"/>
</dbReference>
<reference evidence="9" key="1">
    <citation type="journal article" date="2013" name="Genome Announc.">
        <title>Genome sequence of the food spoilage yeast Zygosaccharomyces bailii CLIB 213(T).</title>
        <authorList>
            <person name="Galeote V."/>
            <person name="Bigey F."/>
            <person name="Devillers H."/>
            <person name="Neuveglise C."/>
            <person name="Dequin S."/>
        </authorList>
    </citation>
    <scope>NUCLEOTIDE SEQUENCE [LARGE SCALE GENOMIC DNA]</scope>
    <source>
        <strain evidence="9">CLIB 213 / ATCC 58445 / CBS 680 / CCRC 21525 / NBRC 1098 / NCYC 1416 / NRRL Y-2227</strain>
    </source>
</reference>
<dbReference type="GO" id="GO:0031390">
    <property type="term" value="C:Ctf18 RFC-like complex"/>
    <property type="evidence" value="ECO:0007669"/>
    <property type="project" value="TreeGrafter"/>
</dbReference>
<dbReference type="FunFam" id="1.20.272.10:FF:000004">
    <property type="entry name" value="Replication factor C subunit 5"/>
    <property type="match status" value="1"/>
</dbReference>
<organism evidence="8 9">
    <name type="scientific">Zygosaccharomyces bailii (strain CLIB 213 / ATCC 58445 / CBS 680 / BCRC 21525 / NBRC 1098 / NCYC 1416 / NRRL Y-2227)</name>
    <dbReference type="NCBI Taxonomy" id="1333698"/>
    <lineage>
        <taxon>Eukaryota</taxon>
        <taxon>Fungi</taxon>
        <taxon>Dikarya</taxon>
        <taxon>Ascomycota</taxon>
        <taxon>Saccharomycotina</taxon>
        <taxon>Saccharomycetes</taxon>
        <taxon>Saccharomycetales</taxon>
        <taxon>Saccharomycetaceae</taxon>
        <taxon>Zygosaccharomyces</taxon>
    </lineage>
</organism>
<evidence type="ECO:0000256" key="6">
    <source>
        <dbReference type="ARBA" id="ARBA00023242"/>
    </source>
</evidence>
<dbReference type="SUPFAM" id="SSF48019">
    <property type="entry name" value="post-AAA+ oligomerization domain-like"/>
    <property type="match status" value="1"/>
</dbReference>
<dbReference type="InterPro" id="IPR027417">
    <property type="entry name" value="P-loop_NTPase"/>
</dbReference>
<dbReference type="GO" id="GO:0031391">
    <property type="term" value="C:Elg1 RFC-like complex"/>
    <property type="evidence" value="ECO:0007669"/>
    <property type="project" value="TreeGrafter"/>
</dbReference>
<dbReference type="GO" id="GO:0006271">
    <property type="term" value="P:DNA strand elongation involved in DNA replication"/>
    <property type="evidence" value="ECO:0007669"/>
    <property type="project" value="UniProtKB-ARBA"/>
</dbReference>
<dbReference type="FunFam" id="3.40.50.300:FF:000129">
    <property type="entry name" value="Replication factor C subunit 5"/>
    <property type="match status" value="1"/>
</dbReference>
<dbReference type="Pfam" id="PF00004">
    <property type="entry name" value="AAA"/>
    <property type="match status" value="1"/>
</dbReference>
<keyword evidence="3" id="KW-0235">DNA replication</keyword>
<dbReference type="Pfam" id="PF08542">
    <property type="entry name" value="Rep_fac_C"/>
    <property type="match status" value="1"/>
</dbReference>
<dbReference type="GO" id="GO:0006281">
    <property type="term" value="P:DNA repair"/>
    <property type="evidence" value="ECO:0007669"/>
    <property type="project" value="TreeGrafter"/>
</dbReference>
<sequence length="385" mass="43121">MCITGVLFSVRYIVTKIIISKVKQLTAKTTKRKDCITVLLQPTDGISMNSSAQKNLENLPWVEKYRPQTLDDVYGQADVVNTIRKFLESGRLPHLLFYGPPGTGKTSAIIALAREIYGKNYSNMVLELNASDDRGIDVVRNQIKDFASTRQIFSKGFKLIILDEADAMTNAAQNALRRIIERYTKNTRFCILANYAHKLTPALLSRCTRFRFQPLPREAIEHRIANVLVQEKLKLAPRAQDALISLSRGDMRRVLNVLQACKASIDKPDEEITDDLIYDCCGAPRPQDLETILDSILKDDWTTAHYTLQKVRSAKGLALIDLIEGIVSILQNYELNSESTRIQLLTGLGDIEYAISRGGSEKVQCSAVVGVVKSSFEQETAKIHS</sequence>
<dbReference type="SMART" id="SM00382">
    <property type="entry name" value="AAA"/>
    <property type="match status" value="1"/>
</dbReference>
<comment type="subcellular location">
    <subcellularLocation>
        <location evidence="1">Nucleus</location>
    </subcellularLocation>
</comment>
<keyword evidence="4" id="KW-0547">Nucleotide-binding</keyword>
<dbReference type="SUPFAM" id="SSF52540">
    <property type="entry name" value="P-loop containing nucleoside triphosphate hydrolases"/>
    <property type="match status" value="1"/>
</dbReference>
<dbReference type="GO" id="GO:0016887">
    <property type="term" value="F:ATP hydrolysis activity"/>
    <property type="evidence" value="ECO:0007669"/>
    <property type="project" value="InterPro"/>
</dbReference>
<dbReference type="GO" id="GO:0031389">
    <property type="term" value="C:Rad17 RFC-like complex"/>
    <property type="evidence" value="ECO:0007669"/>
    <property type="project" value="TreeGrafter"/>
</dbReference>
<dbReference type="Gene3D" id="3.40.50.300">
    <property type="entry name" value="P-loop containing nucleotide triphosphate hydrolases"/>
    <property type="match status" value="1"/>
</dbReference>
<dbReference type="CDD" id="cd00009">
    <property type="entry name" value="AAA"/>
    <property type="match status" value="1"/>
</dbReference>
<evidence type="ECO:0000259" key="7">
    <source>
        <dbReference type="SMART" id="SM00382"/>
    </source>
</evidence>
<feature type="domain" description="AAA+ ATPase" evidence="7">
    <location>
        <begin position="91"/>
        <end position="218"/>
    </location>
</feature>
<dbReference type="NCBIfam" id="NF001679">
    <property type="entry name" value="PRK00440.1"/>
    <property type="match status" value="1"/>
</dbReference>
<dbReference type="GO" id="GO:0005663">
    <property type="term" value="C:DNA replication factor C complex"/>
    <property type="evidence" value="ECO:0007669"/>
    <property type="project" value="TreeGrafter"/>
</dbReference>
<dbReference type="GO" id="GO:0005524">
    <property type="term" value="F:ATP binding"/>
    <property type="evidence" value="ECO:0007669"/>
    <property type="project" value="UniProtKB-KW"/>
</dbReference>
<dbReference type="Proteomes" id="UP000019375">
    <property type="component" value="Unassembled WGS sequence"/>
</dbReference>
<dbReference type="InterPro" id="IPR003959">
    <property type="entry name" value="ATPase_AAA_core"/>
</dbReference>
<dbReference type="PANTHER" id="PTHR11669:SF9">
    <property type="entry name" value="REPLICATION FACTOR C SUBUNIT 5"/>
    <property type="match status" value="1"/>
</dbReference>
<dbReference type="InterPro" id="IPR013748">
    <property type="entry name" value="Rep_factorC_C"/>
</dbReference>
<evidence type="ECO:0000256" key="2">
    <source>
        <dbReference type="ARBA" id="ARBA00005378"/>
    </source>
</evidence>
<keyword evidence="9" id="KW-1185">Reference proteome</keyword>
<evidence type="ECO:0000256" key="3">
    <source>
        <dbReference type="ARBA" id="ARBA00022705"/>
    </source>
</evidence>
<name>A0A8J2T5N4_ZYGB2</name>
<dbReference type="EMBL" id="HG316454">
    <property type="protein sequence ID" value="CDF87665.1"/>
    <property type="molecule type" value="Genomic_DNA"/>
</dbReference>
<gene>
    <name evidence="8" type="ORF">BN860_11694g</name>
</gene>
<proteinExistence type="inferred from homology"/>
<dbReference type="GO" id="GO:0003689">
    <property type="term" value="F:DNA clamp loader activity"/>
    <property type="evidence" value="ECO:0007669"/>
    <property type="project" value="TreeGrafter"/>
</dbReference>
<dbReference type="PANTHER" id="PTHR11669">
    <property type="entry name" value="REPLICATION FACTOR C / DNA POLYMERASE III GAMMA-TAU SUBUNIT"/>
    <property type="match status" value="1"/>
</dbReference>
<dbReference type="Gene3D" id="1.20.272.10">
    <property type="match status" value="1"/>
</dbReference>
<dbReference type="OrthoDB" id="4199794at2759"/>
<evidence type="ECO:0000256" key="5">
    <source>
        <dbReference type="ARBA" id="ARBA00022840"/>
    </source>
</evidence>
<accession>A0A8J2T5N4</accession>
<dbReference type="InterPro" id="IPR050238">
    <property type="entry name" value="DNA_Rep/Repair_Clamp_Loader"/>
</dbReference>
<keyword evidence="5" id="KW-0067">ATP-binding</keyword>
<evidence type="ECO:0000256" key="4">
    <source>
        <dbReference type="ARBA" id="ARBA00022741"/>
    </source>
</evidence>
<evidence type="ECO:0000313" key="8">
    <source>
        <dbReference type="EMBL" id="CDF87665.1"/>
    </source>
</evidence>
<dbReference type="InterPro" id="IPR003593">
    <property type="entry name" value="AAA+_ATPase"/>
</dbReference>
<protein>
    <submittedName>
        <fullName evidence="8">BN860_11694g1_1</fullName>
    </submittedName>
</protein>
<keyword evidence="6" id="KW-0539">Nucleus</keyword>